<keyword evidence="3 8" id="KW-0812">Transmembrane</keyword>
<evidence type="ECO:0000256" key="7">
    <source>
        <dbReference type="SAM" id="MobiDB-lite"/>
    </source>
</evidence>
<dbReference type="GO" id="GO:0006826">
    <property type="term" value="P:iron ion transport"/>
    <property type="evidence" value="ECO:0007669"/>
    <property type="project" value="TreeGrafter"/>
</dbReference>
<evidence type="ECO:0000313" key="11">
    <source>
        <dbReference type="Proteomes" id="UP000045706"/>
    </source>
</evidence>
<dbReference type="GO" id="GO:0005886">
    <property type="term" value="C:plasma membrane"/>
    <property type="evidence" value="ECO:0007669"/>
    <property type="project" value="TreeGrafter"/>
</dbReference>
<evidence type="ECO:0000313" key="10">
    <source>
        <dbReference type="EMBL" id="CRK42165.1"/>
    </source>
</evidence>
<feature type="compositionally biased region" description="Polar residues" evidence="7">
    <location>
        <begin position="410"/>
        <end position="420"/>
    </location>
</feature>
<feature type="region of interest" description="Disordered" evidence="7">
    <location>
        <begin position="991"/>
        <end position="1010"/>
    </location>
</feature>
<dbReference type="Pfam" id="PF08022">
    <property type="entry name" value="FAD_binding_8"/>
    <property type="match status" value="1"/>
</dbReference>
<dbReference type="PANTHER" id="PTHR32361:SF3">
    <property type="entry name" value="REDUCTASE, PUTATIVE (AFU_ORTHOLOGUE AFUA_6G13750)-RELATED"/>
    <property type="match status" value="1"/>
</dbReference>
<gene>
    <name evidence="10" type="ORF">BN1723_005305</name>
</gene>
<accession>A0A0G4N776</accession>
<dbReference type="GO" id="GO:0000293">
    <property type="term" value="F:ferric-chelate reductase activity"/>
    <property type="evidence" value="ECO:0007669"/>
    <property type="project" value="TreeGrafter"/>
</dbReference>
<comment type="subcellular location">
    <subcellularLocation>
        <location evidence="1">Membrane</location>
        <topology evidence="1">Multi-pass membrane protein</topology>
    </subcellularLocation>
</comment>
<dbReference type="CDD" id="cd06186">
    <property type="entry name" value="NOX_Duox_like_FAD_NADP"/>
    <property type="match status" value="1"/>
</dbReference>
<feature type="compositionally biased region" description="Low complexity" evidence="7">
    <location>
        <begin position="481"/>
        <end position="497"/>
    </location>
</feature>
<dbReference type="InterPro" id="IPR051410">
    <property type="entry name" value="Ferric/Cupric_Reductase"/>
</dbReference>
<reference evidence="11" key="1">
    <citation type="submission" date="2015-05" db="EMBL/GenBank/DDBJ databases">
        <authorList>
            <person name="Fogelqvist Johan"/>
        </authorList>
    </citation>
    <scope>NUCLEOTIDE SEQUENCE [LARGE SCALE GENOMIC DNA]</scope>
</reference>
<evidence type="ECO:0000256" key="2">
    <source>
        <dbReference type="ARBA" id="ARBA00022448"/>
    </source>
</evidence>
<keyword evidence="4 8" id="KW-1133">Transmembrane helix</keyword>
<feature type="compositionally biased region" description="Polar residues" evidence="7">
    <location>
        <begin position="635"/>
        <end position="651"/>
    </location>
</feature>
<evidence type="ECO:0000256" key="5">
    <source>
        <dbReference type="ARBA" id="ARBA00023065"/>
    </source>
</evidence>
<protein>
    <recommendedName>
        <fullName evidence="9">FAD-binding FR-type domain-containing protein</fullName>
    </recommendedName>
</protein>
<feature type="region of interest" description="Disordered" evidence="7">
    <location>
        <begin position="723"/>
        <end position="790"/>
    </location>
</feature>
<feature type="compositionally biased region" description="Low complexity" evidence="7">
    <location>
        <begin position="736"/>
        <end position="747"/>
    </location>
</feature>
<name>A0A0G4N776_VERLO</name>
<feature type="compositionally biased region" description="Polar residues" evidence="7">
    <location>
        <begin position="999"/>
        <end position="1010"/>
    </location>
</feature>
<dbReference type="PANTHER" id="PTHR32361">
    <property type="entry name" value="FERRIC/CUPRIC REDUCTASE TRANSMEMBRANE COMPONENT"/>
    <property type="match status" value="1"/>
</dbReference>
<proteinExistence type="predicted"/>
<keyword evidence="5" id="KW-0406">Ion transport</keyword>
<evidence type="ECO:0000256" key="4">
    <source>
        <dbReference type="ARBA" id="ARBA00022989"/>
    </source>
</evidence>
<dbReference type="GO" id="GO:0006879">
    <property type="term" value="P:intracellular iron ion homeostasis"/>
    <property type="evidence" value="ECO:0007669"/>
    <property type="project" value="TreeGrafter"/>
</dbReference>
<dbReference type="InterPro" id="IPR013112">
    <property type="entry name" value="FAD-bd_8"/>
</dbReference>
<feature type="domain" description="FAD-binding FR-type" evidence="9">
    <location>
        <begin position="242"/>
        <end position="355"/>
    </location>
</feature>
<dbReference type="InterPro" id="IPR017927">
    <property type="entry name" value="FAD-bd_FR_type"/>
</dbReference>
<feature type="transmembrane region" description="Helical" evidence="8">
    <location>
        <begin position="62"/>
        <end position="81"/>
    </location>
</feature>
<dbReference type="Proteomes" id="UP000045706">
    <property type="component" value="Unassembled WGS sequence"/>
</dbReference>
<feature type="region of interest" description="Disordered" evidence="7">
    <location>
        <begin position="364"/>
        <end position="539"/>
    </location>
</feature>
<feature type="compositionally biased region" description="Polar residues" evidence="7">
    <location>
        <begin position="391"/>
        <end position="401"/>
    </location>
</feature>
<evidence type="ECO:0000256" key="6">
    <source>
        <dbReference type="ARBA" id="ARBA00023136"/>
    </source>
</evidence>
<dbReference type="PROSITE" id="PS51384">
    <property type="entry name" value="FAD_FR"/>
    <property type="match status" value="1"/>
</dbReference>
<evidence type="ECO:0000256" key="3">
    <source>
        <dbReference type="ARBA" id="ARBA00022692"/>
    </source>
</evidence>
<dbReference type="Pfam" id="PF01794">
    <property type="entry name" value="Ferric_reduct"/>
    <property type="match status" value="1"/>
</dbReference>
<feature type="transmembrane region" description="Helical" evidence="8">
    <location>
        <begin position="114"/>
        <end position="133"/>
    </location>
</feature>
<evidence type="ECO:0000256" key="1">
    <source>
        <dbReference type="ARBA" id="ARBA00004141"/>
    </source>
</evidence>
<dbReference type="InterPro" id="IPR013130">
    <property type="entry name" value="Fe3_Rdtase_TM_dom"/>
</dbReference>
<feature type="region of interest" description="Disordered" evidence="7">
    <location>
        <begin position="600"/>
        <end position="653"/>
    </location>
</feature>
<feature type="compositionally biased region" description="Low complexity" evidence="7">
    <location>
        <begin position="508"/>
        <end position="535"/>
    </location>
</feature>
<organism evidence="10 11">
    <name type="scientific">Verticillium longisporum</name>
    <name type="common">Verticillium dahliae var. longisporum</name>
    <dbReference type="NCBI Taxonomy" id="100787"/>
    <lineage>
        <taxon>Eukaryota</taxon>
        <taxon>Fungi</taxon>
        <taxon>Dikarya</taxon>
        <taxon>Ascomycota</taxon>
        <taxon>Pezizomycotina</taxon>
        <taxon>Sordariomycetes</taxon>
        <taxon>Hypocreomycetidae</taxon>
        <taxon>Glomerellales</taxon>
        <taxon>Plectosphaerellaceae</taxon>
        <taxon>Verticillium</taxon>
    </lineage>
</organism>
<keyword evidence="2" id="KW-0813">Transport</keyword>
<feature type="compositionally biased region" description="Polar residues" evidence="7">
    <location>
        <begin position="749"/>
        <end position="788"/>
    </location>
</feature>
<sequence length="1668" mass="181561">MESSSQLVARQGYQSQNISEGSLVNYWGYAVRVLPCTNDPGTCEYFEVVYGSHAVGMKYTGVLWATLGGILLILAVGRHFCALPKAAETMPGVAADDEKNKTPPSSNFNFLHRWLGCIIFAQSLAHTIGWTVIEAVLYQPQPAVANKWIKQLYMIWGCVAMILIFILVVLSTPWGIRLTGYEFFRKSHYVLAMVYIGACWGHWQPLKVFMVPGLAIWLFDRFARLARSALVHYQYLPNGTMGFQAAQAVLSVFPDPENGDIVRLDFRHSQSPWQPGQHFYLCFSESSIWQSHPFTPLSLAIDQNGTVEHAYVFRAKKGQTKKIASLAGRKLAVQDGSAKTTPVILSGVYGESLVENLTPEHIAEGRSPMDHYSTPSGHQYPPPPPSPYRQLEQQGAGQSTPHGLHDASLSRANSVPSSIHQPMPAQDSFGRGLPPAAPQQAHSYFPPPPASYSAPPGSTSLPVPGQAPAAPSVASNHHTYAQPAQAWQPSAQWQSPAHHQYQQADHGSYGQQGYSQPPQQQQQQQPPQRPPNQQRMSLSSFSGKKTTAWLKKNVSPHLTEVAKSSLVKGSIKELENACTAAKGMSARYSSPPSSNYNISMIKPPSAENQTPQPWSPAHVGAPNAPMQQQQQPQPYSASTAPLNAQHQSTAAAYSPATPHNLAQASHYQQPALAPYNPPSEQITTPAVYTLPVQHQSVPVTHPSTQNSVTQQHHEIPFIPSPVQHHASIPAYPSPSPKLSVSPLSGSPAQRYQTTPSSPPIQHQSESSATVSPSHNPAISSPAGSTSPAPITRKHVGAVQRQDSGRRPISQAVSPVTSILPAEAADRSQGYILSIDHERKKAIRFIPGPDGNDRYVVEDLPGSAPSEAPAELPPTPHVPEYKPLHVDASAINQEPVELYAPPSIPIAAPILPQEPAATSASATPPVAVSSPATTIAPAPPPAIQDSTPTAILIPAPASYQESLPVPITAPIPKPAFALPFLPQVYDAPASSIDQREPHWNPQSSTTQPYSLPVSNPGDRSLVPQPLFGAAYSQEAVRLSEPVAPAPPPIPKKKGFMSKLISAVSQIQLADQPASITPQGYGMEIEDPTYEPLAFATPVTTTNTPSSPLRVCPQTRVVNYQTTWHHLRGCADFGICSWCFNTYIGSSQLTHEFDSEIKSGLMCRFNVPRITKSLWPEAKQTANLGLLRDYISRRPSVPACTKAAGAVGTDGVKWFGLAAGELGMVACEACHEDIVLGTAFAGRFCPLKQVQGASERWTCTISYSYVSRALQILSRRRDQDTAWAEFVEAAKKRMTLPACEGKEINAIQCNWYRPKQSVANLDFCETCYLDQLAMTPYADDFADTAEGVEEKLCMRACDLQLINLGECVYLARTKGLRVQVILQAAAKIASSPRCFKGTGITDGKFYNFKSGSAANFGVCEACHAGILVQHGVEAFFGSEPQLVAGTAWCAFNPSVARFNGLVDRWQQASETGYWGAYETWVKKYAALPVCPNFNLAAKSKWYGWQDCTICPECYETAVEGTSLAASMELHDALIEGETLCCMYSDRMRGKYREACEAGDATELRAFCRKRWETYQQTVPRFKMIYEMQSMQSAMAMSNMMLSMSYQHANAMSDWVTPTGYEYGNSSVGYHSSQYGVDSAEAWNKGQAGFAQARGGVAEASYLKDIWQAVE</sequence>
<dbReference type="EMBL" id="CVQI01032717">
    <property type="protein sequence ID" value="CRK42165.1"/>
    <property type="molecule type" value="Genomic_DNA"/>
</dbReference>
<keyword evidence="6 8" id="KW-0472">Membrane</keyword>
<evidence type="ECO:0000259" key="9">
    <source>
        <dbReference type="PROSITE" id="PS51384"/>
    </source>
</evidence>
<dbReference type="GO" id="GO:0015677">
    <property type="term" value="P:copper ion import"/>
    <property type="evidence" value="ECO:0007669"/>
    <property type="project" value="TreeGrafter"/>
</dbReference>
<feature type="transmembrane region" description="Helical" evidence="8">
    <location>
        <begin position="188"/>
        <end position="203"/>
    </location>
</feature>
<feature type="transmembrane region" description="Helical" evidence="8">
    <location>
        <begin position="153"/>
        <end position="176"/>
    </location>
</feature>
<feature type="compositionally biased region" description="Low complexity" evidence="7">
    <location>
        <begin position="451"/>
        <end position="460"/>
    </location>
</feature>
<evidence type="ECO:0000256" key="8">
    <source>
        <dbReference type="SAM" id="Phobius"/>
    </source>
</evidence>